<dbReference type="Proteomes" id="UP001055072">
    <property type="component" value="Unassembled WGS sequence"/>
</dbReference>
<protein>
    <submittedName>
        <fullName evidence="1">Uncharacterized protein</fullName>
    </submittedName>
</protein>
<comment type="caution">
    <text evidence="1">The sequence shown here is derived from an EMBL/GenBank/DDBJ whole genome shotgun (WGS) entry which is preliminary data.</text>
</comment>
<evidence type="ECO:0000313" key="1">
    <source>
        <dbReference type="EMBL" id="KAI0084916.1"/>
    </source>
</evidence>
<reference evidence="1" key="1">
    <citation type="journal article" date="2021" name="Environ. Microbiol.">
        <title>Gene family expansions and transcriptome signatures uncover fungal adaptations to wood decay.</title>
        <authorList>
            <person name="Hage H."/>
            <person name="Miyauchi S."/>
            <person name="Viragh M."/>
            <person name="Drula E."/>
            <person name="Min B."/>
            <person name="Chaduli D."/>
            <person name="Navarro D."/>
            <person name="Favel A."/>
            <person name="Norest M."/>
            <person name="Lesage-Meessen L."/>
            <person name="Balint B."/>
            <person name="Merenyi Z."/>
            <person name="de Eugenio L."/>
            <person name="Morin E."/>
            <person name="Martinez A.T."/>
            <person name="Baldrian P."/>
            <person name="Stursova M."/>
            <person name="Martinez M.J."/>
            <person name="Novotny C."/>
            <person name="Magnuson J.K."/>
            <person name="Spatafora J.W."/>
            <person name="Maurice S."/>
            <person name="Pangilinan J."/>
            <person name="Andreopoulos W."/>
            <person name="LaButti K."/>
            <person name="Hundley H."/>
            <person name="Na H."/>
            <person name="Kuo A."/>
            <person name="Barry K."/>
            <person name="Lipzen A."/>
            <person name="Henrissat B."/>
            <person name="Riley R."/>
            <person name="Ahrendt S."/>
            <person name="Nagy L.G."/>
            <person name="Grigoriev I.V."/>
            <person name="Martin F."/>
            <person name="Rosso M.N."/>
        </authorList>
    </citation>
    <scope>NUCLEOTIDE SEQUENCE</scope>
    <source>
        <strain evidence="1">CBS 384.51</strain>
    </source>
</reference>
<dbReference type="EMBL" id="MU274937">
    <property type="protein sequence ID" value="KAI0084916.1"/>
    <property type="molecule type" value="Genomic_DNA"/>
</dbReference>
<name>A0ACB8TSG0_9APHY</name>
<organism evidence="1 2">
    <name type="scientific">Irpex rosettiformis</name>
    <dbReference type="NCBI Taxonomy" id="378272"/>
    <lineage>
        <taxon>Eukaryota</taxon>
        <taxon>Fungi</taxon>
        <taxon>Dikarya</taxon>
        <taxon>Basidiomycota</taxon>
        <taxon>Agaricomycotina</taxon>
        <taxon>Agaricomycetes</taxon>
        <taxon>Polyporales</taxon>
        <taxon>Irpicaceae</taxon>
        <taxon>Irpex</taxon>
    </lineage>
</organism>
<gene>
    <name evidence="1" type="ORF">BDY19DRAFT_968841</name>
</gene>
<sequence length="221" mass="24708">MPPKRAQCQICNENESKYTCSACMIVYCSVPCFKKHKETSCSAASRASGSSIFRLDSEPPKPQPDSEISDGSRQDRGAKPSLNEQSLDDVQAPLKPLTSLKWPYIPEESEYPDPLKRDDPKQLQLPQYESIATSQTVRKVLASNPKLPDLLRTIDRLRGEDREEELQRALGVSRADLDGQFGRNRRVYSEEDVNGIRELAEAIEAAVRGGKEDVLGLNWGD</sequence>
<keyword evidence="2" id="KW-1185">Reference proteome</keyword>
<proteinExistence type="predicted"/>
<evidence type="ECO:0000313" key="2">
    <source>
        <dbReference type="Proteomes" id="UP001055072"/>
    </source>
</evidence>
<accession>A0ACB8TSG0</accession>